<evidence type="ECO:0000259" key="3">
    <source>
        <dbReference type="SMART" id="SM00360"/>
    </source>
</evidence>
<feature type="compositionally biased region" description="Basic and acidic residues" evidence="2">
    <location>
        <begin position="427"/>
        <end position="455"/>
    </location>
</feature>
<feature type="region of interest" description="Disordered" evidence="2">
    <location>
        <begin position="427"/>
        <end position="497"/>
    </location>
</feature>
<feature type="compositionally biased region" description="Basic and acidic residues" evidence="2">
    <location>
        <begin position="487"/>
        <end position="497"/>
    </location>
</feature>
<comment type="caution">
    <text evidence="4">The sequence shown here is derived from an EMBL/GenBank/DDBJ whole genome shotgun (WGS) entry which is preliminary data.</text>
</comment>
<organism evidence="4 5">
    <name type="scientific">Parthenolecanium corni</name>
    <dbReference type="NCBI Taxonomy" id="536013"/>
    <lineage>
        <taxon>Eukaryota</taxon>
        <taxon>Metazoa</taxon>
        <taxon>Ecdysozoa</taxon>
        <taxon>Arthropoda</taxon>
        <taxon>Hexapoda</taxon>
        <taxon>Insecta</taxon>
        <taxon>Pterygota</taxon>
        <taxon>Neoptera</taxon>
        <taxon>Paraneoptera</taxon>
        <taxon>Hemiptera</taxon>
        <taxon>Sternorrhyncha</taxon>
        <taxon>Coccoidea</taxon>
        <taxon>Coccidae</taxon>
        <taxon>Parthenolecanium</taxon>
    </lineage>
</organism>
<dbReference type="PANTHER" id="PTHR48029">
    <property type="entry name" value="NUCLEOLAR PROTEIN 8"/>
    <property type="match status" value="1"/>
</dbReference>
<dbReference type="AlphaFoldDB" id="A0AAN9Y2E0"/>
<dbReference type="Pfam" id="PF00076">
    <property type="entry name" value="RRM_1"/>
    <property type="match status" value="1"/>
</dbReference>
<dbReference type="Gene3D" id="3.30.70.330">
    <property type="match status" value="1"/>
</dbReference>
<sequence>MAEKRLYVGNLPNNTAERDLQKFFKKYGPTTIELKKKPGAVLESTFAYVNIAADKVNDCLENCRSKNFKNAVLKIEVAKESFLERLKKERDKRNDKKLSENVSSNFPALDVARKNKKIVFTDDPDCDFIHTESNSSGNLISPASNKSKKKISAVQNSEPDHESDHFDLPSCEIENRKSATTNFKSDDSRDHSHSPTNRIWKRKSVENSEVGHESDYSEDEVPRKRNLPMFRGTASINESEEPKTDFSMKRFEEFSDVWRDSSPESGTKQNRKLKWKWKESTGDLQVSNAVSSSESNFTNSSLKNAAELKRKNALKEKWNVIKEKKETIRKALKNLETNRKKNNFSESNEDKSDVVETSGKKVVLFEDDASDDGFQPNFDVEETVTGKNGLKILKLKSKLSNDERFKLDNRFYEDIDEDSKLNRLMNESEQRKELIRQRSMIRYDPDEADLKRLEKQPTQNNAKEKKKKVKKKPDKNQTIEEVTENNETSKPEVSKEKHYSVTDALKDAFKKTEEKASFSLSAMFDEKIQKDKKCVDNADAEAVPLKKLKTIENPFENASGSDDENEEVTIDEEEPLNVRLDPVPSEKVLGKCGVWGETFFFKPNDSRLQEAVSFYRVSSKPKRMDFDKARSKLRSIVRKKLQNSRRDTRLFKQKLGGRINKAKFQKRLKKARS</sequence>
<feature type="compositionally biased region" description="Basic and acidic residues" evidence="2">
    <location>
        <begin position="203"/>
        <end position="223"/>
    </location>
</feature>
<evidence type="ECO:0000256" key="1">
    <source>
        <dbReference type="ARBA" id="ARBA00022884"/>
    </source>
</evidence>
<protein>
    <recommendedName>
        <fullName evidence="3">RRM domain-containing protein</fullName>
    </recommendedName>
</protein>
<dbReference type="GO" id="GO:0003723">
    <property type="term" value="F:RNA binding"/>
    <property type="evidence" value="ECO:0007669"/>
    <property type="project" value="UniProtKB-KW"/>
</dbReference>
<feature type="compositionally biased region" description="Basic and acidic residues" evidence="2">
    <location>
        <begin position="184"/>
        <end position="193"/>
    </location>
</feature>
<gene>
    <name evidence="4" type="ORF">V9T40_004962</name>
</gene>
<evidence type="ECO:0000313" key="5">
    <source>
        <dbReference type="Proteomes" id="UP001367676"/>
    </source>
</evidence>
<feature type="region of interest" description="Disordered" evidence="2">
    <location>
        <begin position="131"/>
        <end position="226"/>
    </location>
</feature>
<dbReference type="SUPFAM" id="SSF54928">
    <property type="entry name" value="RNA-binding domain, RBD"/>
    <property type="match status" value="1"/>
</dbReference>
<keyword evidence="5" id="KW-1185">Reference proteome</keyword>
<dbReference type="InterPro" id="IPR000504">
    <property type="entry name" value="RRM_dom"/>
</dbReference>
<feature type="domain" description="RRM" evidence="3">
    <location>
        <begin position="5"/>
        <end position="76"/>
    </location>
</feature>
<feature type="compositionally biased region" description="Basic and acidic residues" evidence="2">
    <location>
        <begin position="158"/>
        <end position="177"/>
    </location>
</feature>
<evidence type="ECO:0000256" key="2">
    <source>
        <dbReference type="SAM" id="MobiDB-lite"/>
    </source>
</evidence>
<proteinExistence type="predicted"/>
<dbReference type="InterPro" id="IPR035979">
    <property type="entry name" value="RBD_domain_sf"/>
</dbReference>
<feature type="compositionally biased region" description="Polar residues" evidence="2">
    <location>
        <begin position="131"/>
        <end position="145"/>
    </location>
</feature>
<keyword evidence="1" id="KW-0694">RNA-binding</keyword>
<dbReference type="Proteomes" id="UP001367676">
    <property type="component" value="Unassembled WGS sequence"/>
</dbReference>
<reference evidence="4 5" key="1">
    <citation type="submission" date="2024-03" db="EMBL/GenBank/DDBJ databases">
        <title>Adaptation during the transition from Ophiocordyceps entomopathogen to insect associate is accompanied by gene loss and intensified selection.</title>
        <authorList>
            <person name="Ward C.M."/>
            <person name="Onetto C.A."/>
            <person name="Borneman A.R."/>
        </authorList>
    </citation>
    <scope>NUCLEOTIDE SEQUENCE [LARGE SCALE GENOMIC DNA]</scope>
    <source>
        <strain evidence="4">AWRI1</strain>
        <tissue evidence="4">Single Adult Female</tissue>
    </source>
</reference>
<dbReference type="EMBL" id="JBBCAQ010000032">
    <property type="protein sequence ID" value="KAK7583999.1"/>
    <property type="molecule type" value="Genomic_DNA"/>
</dbReference>
<name>A0AAN9Y2E0_9HEMI</name>
<evidence type="ECO:0000313" key="4">
    <source>
        <dbReference type="EMBL" id="KAK7583999.1"/>
    </source>
</evidence>
<dbReference type="SMART" id="SM00360">
    <property type="entry name" value="RRM"/>
    <property type="match status" value="1"/>
</dbReference>
<accession>A0AAN9Y2E0</accession>
<dbReference type="InterPro" id="IPR012677">
    <property type="entry name" value="Nucleotide-bd_a/b_plait_sf"/>
</dbReference>
<feature type="compositionally biased region" description="Basic residues" evidence="2">
    <location>
        <begin position="464"/>
        <end position="473"/>
    </location>
</feature>
<dbReference type="PANTHER" id="PTHR48029:SF1">
    <property type="entry name" value="NUCLEOLAR PROTEIN 8"/>
    <property type="match status" value="1"/>
</dbReference>